<dbReference type="InterPro" id="IPR001020">
    <property type="entry name" value="PTS_HPr_His_P_site"/>
</dbReference>
<dbReference type="Gene3D" id="3.30.1340.10">
    <property type="entry name" value="HPr-like"/>
    <property type="match status" value="1"/>
</dbReference>
<dbReference type="SUPFAM" id="SSF55594">
    <property type="entry name" value="HPr-like"/>
    <property type="match status" value="1"/>
</dbReference>
<evidence type="ECO:0000259" key="4">
    <source>
        <dbReference type="PROSITE" id="PS51350"/>
    </source>
</evidence>
<dbReference type="Pfam" id="PF00381">
    <property type="entry name" value="PTS-HPr"/>
    <property type="match status" value="1"/>
</dbReference>
<dbReference type="InterPro" id="IPR000032">
    <property type="entry name" value="HPr-like"/>
</dbReference>
<dbReference type="GO" id="GO:0009401">
    <property type="term" value="P:phosphoenolpyruvate-dependent sugar phosphotransferase system"/>
    <property type="evidence" value="ECO:0007669"/>
    <property type="project" value="UniProtKB-KW"/>
</dbReference>
<proteinExistence type="predicted"/>
<dbReference type="InterPro" id="IPR050399">
    <property type="entry name" value="HPr"/>
</dbReference>
<dbReference type="PROSITE" id="PS00369">
    <property type="entry name" value="PTS_HPR_HIS"/>
    <property type="match status" value="1"/>
</dbReference>
<keyword evidence="3" id="KW-0598">Phosphotransferase system</keyword>
<dbReference type="PROSITE" id="PS51350">
    <property type="entry name" value="PTS_HPR_DOM"/>
    <property type="match status" value="1"/>
</dbReference>
<feature type="domain" description="HPr" evidence="4">
    <location>
        <begin position="1"/>
        <end position="90"/>
    </location>
</feature>
<evidence type="ECO:0000313" key="6">
    <source>
        <dbReference type="Proteomes" id="UP000526184"/>
    </source>
</evidence>
<evidence type="ECO:0000313" key="5">
    <source>
        <dbReference type="EMBL" id="NYV27996.1"/>
    </source>
</evidence>
<dbReference type="NCBIfam" id="TIGR01003">
    <property type="entry name" value="PTS_HPr_family"/>
    <property type="match status" value="1"/>
</dbReference>
<sequence length="90" mass="10372">MNKIKVKVLNEQGIHARPSTKICAITNKFSGNVFFRYEKENYDAKNIMAILLIGLEQGREFEIIADNGNEEEELALLNSLQRLIEIEQFD</sequence>
<evidence type="ECO:0000256" key="1">
    <source>
        <dbReference type="ARBA" id="ARBA00004496"/>
    </source>
</evidence>
<dbReference type="EMBL" id="JABMKT010000018">
    <property type="protein sequence ID" value="NYV27996.1"/>
    <property type="molecule type" value="Genomic_DNA"/>
</dbReference>
<gene>
    <name evidence="5" type="ORF">HP397_04100</name>
</gene>
<evidence type="ECO:0000256" key="3">
    <source>
        <dbReference type="ARBA" id="ARBA00022683"/>
    </source>
</evidence>
<dbReference type="PANTHER" id="PTHR33705:SF2">
    <property type="entry name" value="PHOSPHOCARRIER PROTEIN NPR"/>
    <property type="match status" value="1"/>
</dbReference>
<dbReference type="CDD" id="cd00367">
    <property type="entry name" value="PTS-HPr_like"/>
    <property type="match status" value="1"/>
</dbReference>
<comment type="caution">
    <text evidence="5">The sequence shown here is derived from an EMBL/GenBank/DDBJ whole genome shotgun (WGS) entry which is preliminary data.</text>
</comment>
<dbReference type="Proteomes" id="UP000526184">
    <property type="component" value="Unassembled WGS sequence"/>
</dbReference>
<dbReference type="RefSeq" id="WP_180136115.1">
    <property type="nucleotide sequence ID" value="NZ_JABMKT010000018.1"/>
</dbReference>
<protein>
    <submittedName>
        <fullName evidence="5">HPr family phosphocarrier protein</fullName>
    </submittedName>
</protein>
<name>A0A7Z0T778_9FUSO</name>
<comment type="subcellular location">
    <subcellularLocation>
        <location evidence="1">Cytoplasm</location>
    </subcellularLocation>
</comment>
<dbReference type="PRINTS" id="PR00107">
    <property type="entry name" value="PHOSPHOCPHPR"/>
</dbReference>
<keyword evidence="2" id="KW-0963">Cytoplasm</keyword>
<dbReference type="GO" id="GO:0005737">
    <property type="term" value="C:cytoplasm"/>
    <property type="evidence" value="ECO:0007669"/>
    <property type="project" value="UniProtKB-SubCell"/>
</dbReference>
<dbReference type="PANTHER" id="PTHR33705">
    <property type="entry name" value="PHOSPHOCARRIER PROTEIN HPR"/>
    <property type="match status" value="1"/>
</dbReference>
<reference evidence="5 6" key="1">
    <citation type="submission" date="2020-05" db="EMBL/GenBank/DDBJ databases">
        <title>Streptobacillus felis strain LHL191014123.</title>
        <authorList>
            <person name="Fawzy A."/>
            <person name="Rau J."/>
            <person name="Risse K."/>
            <person name="Schauerte N."/>
            <person name="Geiger C."/>
            <person name="Blom J."/>
            <person name="Imirzalioglu C."/>
            <person name="Falgenhauer J."/>
            <person name="Bach A."/>
            <person name="Herden C."/>
            <person name="Eisenberg T."/>
        </authorList>
    </citation>
    <scope>NUCLEOTIDE SEQUENCE [LARGE SCALE GENOMIC DNA]</scope>
    <source>
        <strain evidence="5 6">LHL191014123</strain>
    </source>
</reference>
<dbReference type="AlphaFoldDB" id="A0A7Z0T778"/>
<organism evidence="5 6">
    <name type="scientific">Streptobacillus felis</name>
    <dbReference type="NCBI Taxonomy" id="1384509"/>
    <lineage>
        <taxon>Bacteria</taxon>
        <taxon>Fusobacteriati</taxon>
        <taxon>Fusobacteriota</taxon>
        <taxon>Fusobacteriia</taxon>
        <taxon>Fusobacteriales</taxon>
        <taxon>Leptotrichiaceae</taxon>
        <taxon>Streptobacillus</taxon>
    </lineage>
</organism>
<evidence type="ECO:0000256" key="2">
    <source>
        <dbReference type="ARBA" id="ARBA00022490"/>
    </source>
</evidence>
<accession>A0A7Z0T778</accession>
<keyword evidence="6" id="KW-1185">Reference proteome</keyword>
<dbReference type="InterPro" id="IPR035895">
    <property type="entry name" value="HPr-like_sf"/>
</dbReference>